<gene>
    <name evidence="10" type="ORF">C0Q70_13127</name>
</gene>
<reference evidence="10 11" key="1">
    <citation type="submission" date="2018-04" db="EMBL/GenBank/DDBJ databases">
        <title>The genome of golden apple snail Pomacea canaliculata provides insight into stress tolerance and invasive adaptation.</title>
        <authorList>
            <person name="Liu C."/>
            <person name="Liu B."/>
            <person name="Ren Y."/>
            <person name="Zhang Y."/>
            <person name="Wang H."/>
            <person name="Li S."/>
            <person name="Jiang F."/>
            <person name="Yin L."/>
            <person name="Zhang G."/>
            <person name="Qian W."/>
            <person name="Fan W."/>
        </authorList>
    </citation>
    <scope>NUCLEOTIDE SEQUENCE [LARGE SCALE GENOMIC DNA]</scope>
    <source>
        <strain evidence="10">SZHN2017</strain>
        <tissue evidence="10">Muscle</tissue>
    </source>
</reference>
<dbReference type="PROSITE" id="PS01186">
    <property type="entry name" value="EGF_2"/>
    <property type="match status" value="2"/>
</dbReference>
<keyword evidence="2 8" id="KW-0732">Signal</keyword>
<dbReference type="FunFam" id="2.10.25.10:FF:000610">
    <property type="entry name" value="protein HEG homolog 1 isoform X1"/>
    <property type="match status" value="1"/>
</dbReference>
<dbReference type="SMART" id="SM00179">
    <property type="entry name" value="EGF_CA"/>
    <property type="match status" value="2"/>
</dbReference>
<evidence type="ECO:0000259" key="9">
    <source>
        <dbReference type="PROSITE" id="PS50026"/>
    </source>
</evidence>
<dbReference type="AlphaFoldDB" id="A0A2T7NWC7"/>
<evidence type="ECO:0000313" key="10">
    <source>
        <dbReference type="EMBL" id="PVD25471.1"/>
    </source>
</evidence>
<keyword evidence="4 6" id="KW-1015">Disulfide bond</keyword>
<feature type="signal peptide" evidence="8">
    <location>
        <begin position="1"/>
        <end position="17"/>
    </location>
</feature>
<dbReference type="FunFam" id="2.10.25.10:FF:000472">
    <property type="entry name" value="Uncharacterized protein, isoform A"/>
    <property type="match status" value="1"/>
</dbReference>
<evidence type="ECO:0000256" key="5">
    <source>
        <dbReference type="ARBA" id="ARBA00023180"/>
    </source>
</evidence>
<dbReference type="InterPro" id="IPR001881">
    <property type="entry name" value="EGF-like_Ca-bd_dom"/>
</dbReference>
<evidence type="ECO:0000256" key="7">
    <source>
        <dbReference type="SAM" id="MobiDB-lite"/>
    </source>
</evidence>
<organism evidence="10 11">
    <name type="scientific">Pomacea canaliculata</name>
    <name type="common">Golden apple snail</name>
    <dbReference type="NCBI Taxonomy" id="400727"/>
    <lineage>
        <taxon>Eukaryota</taxon>
        <taxon>Metazoa</taxon>
        <taxon>Spiralia</taxon>
        <taxon>Lophotrochozoa</taxon>
        <taxon>Mollusca</taxon>
        <taxon>Gastropoda</taxon>
        <taxon>Caenogastropoda</taxon>
        <taxon>Architaenioglossa</taxon>
        <taxon>Ampullarioidea</taxon>
        <taxon>Ampullariidae</taxon>
        <taxon>Pomacea</taxon>
    </lineage>
</organism>
<feature type="disulfide bond" evidence="6">
    <location>
        <begin position="51"/>
        <end position="60"/>
    </location>
</feature>
<evidence type="ECO:0000256" key="1">
    <source>
        <dbReference type="ARBA" id="ARBA00022536"/>
    </source>
</evidence>
<dbReference type="PROSITE" id="PS50026">
    <property type="entry name" value="EGF_3"/>
    <property type="match status" value="3"/>
</dbReference>
<dbReference type="Gene3D" id="2.10.25.10">
    <property type="entry name" value="Laminin"/>
    <property type="match status" value="3"/>
</dbReference>
<sequence>MSLYVLLLVWTLGAVDCESNDTGDPCSTSPCLNGGYCYKAPSSFLGYNCICTSEYSGRNCDVPSPCSSSPCQNDGTCGDSTGVNPGYPGYQCTCLSGYRGTNCEVYDSCSSSPCLNGGTCDVTSVGYQCTCPSGYWGTSCSYTSDLSPDPSPYPGRPPTSSLPTPPPTRRVPITYWCRLWRRRAVVVRSVSTSVNTNVSNRTIPPLHMAAPPYRPRADVEGAAGIATINPGYDVTSAAPQHVTSGVEPGMVSVNGRHCPPSYEETVQPPPWHNDKQRLI</sequence>
<dbReference type="EMBL" id="PZQS01000008">
    <property type="protein sequence ID" value="PVD25471.1"/>
    <property type="molecule type" value="Genomic_DNA"/>
</dbReference>
<dbReference type="GO" id="GO:0005509">
    <property type="term" value="F:calcium ion binding"/>
    <property type="evidence" value="ECO:0007669"/>
    <property type="project" value="InterPro"/>
</dbReference>
<name>A0A2T7NWC7_POMCA</name>
<evidence type="ECO:0000256" key="3">
    <source>
        <dbReference type="ARBA" id="ARBA00022737"/>
    </source>
</evidence>
<feature type="domain" description="EGF-like" evidence="9">
    <location>
        <begin position="105"/>
        <end position="141"/>
    </location>
</feature>
<feature type="chain" id="PRO_5015450778" description="EGF-like domain-containing protein" evidence="8">
    <location>
        <begin position="18"/>
        <end position="279"/>
    </location>
</feature>
<dbReference type="CDD" id="cd00054">
    <property type="entry name" value="EGF_CA"/>
    <property type="match status" value="2"/>
</dbReference>
<dbReference type="PANTHER" id="PTHR24049:SF40">
    <property type="entry name" value="EGF-LIKE DOMAIN-CONTAINING PROTEIN"/>
    <property type="match status" value="1"/>
</dbReference>
<dbReference type="InterPro" id="IPR051022">
    <property type="entry name" value="Notch_Cell-Fate_Det"/>
</dbReference>
<proteinExistence type="predicted"/>
<evidence type="ECO:0000256" key="2">
    <source>
        <dbReference type="ARBA" id="ARBA00022729"/>
    </source>
</evidence>
<keyword evidence="1 6" id="KW-0245">EGF-like domain</keyword>
<protein>
    <recommendedName>
        <fullName evidence="9">EGF-like domain-containing protein</fullName>
    </recommendedName>
</protein>
<dbReference type="InterPro" id="IPR000742">
    <property type="entry name" value="EGF"/>
</dbReference>
<dbReference type="GO" id="GO:0005886">
    <property type="term" value="C:plasma membrane"/>
    <property type="evidence" value="ECO:0007669"/>
    <property type="project" value="TreeGrafter"/>
</dbReference>
<dbReference type="PROSITE" id="PS00022">
    <property type="entry name" value="EGF_1"/>
    <property type="match status" value="3"/>
</dbReference>
<keyword evidence="5" id="KW-0325">Glycoprotein</keyword>
<evidence type="ECO:0000313" key="11">
    <source>
        <dbReference type="Proteomes" id="UP000245119"/>
    </source>
</evidence>
<feature type="region of interest" description="Disordered" evidence="7">
    <location>
        <begin position="257"/>
        <end position="279"/>
    </location>
</feature>
<evidence type="ECO:0000256" key="6">
    <source>
        <dbReference type="PROSITE-ProRule" id="PRU00076"/>
    </source>
</evidence>
<keyword evidence="11" id="KW-1185">Reference proteome</keyword>
<evidence type="ECO:0000256" key="4">
    <source>
        <dbReference type="ARBA" id="ARBA00023157"/>
    </source>
</evidence>
<keyword evidence="3" id="KW-0677">Repeat</keyword>
<evidence type="ECO:0000256" key="8">
    <source>
        <dbReference type="SAM" id="SignalP"/>
    </source>
</evidence>
<dbReference type="PANTHER" id="PTHR24049">
    <property type="entry name" value="CRUMBS FAMILY MEMBER"/>
    <property type="match status" value="1"/>
</dbReference>
<feature type="disulfide bond" evidence="6">
    <location>
        <begin position="94"/>
        <end position="103"/>
    </location>
</feature>
<feature type="domain" description="EGF-like" evidence="9">
    <location>
        <begin position="22"/>
        <end position="61"/>
    </location>
</feature>
<comment type="caution">
    <text evidence="6">Lacks conserved residue(s) required for the propagation of feature annotation.</text>
</comment>
<dbReference type="GO" id="GO:0007157">
    <property type="term" value="P:heterophilic cell-cell adhesion via plasma membrane cell adhesion molecules"/>
    <property type="evidence" value="ECO:0007669"/>
    <property type="project" value="TreeGrafter"/>
</dbReference>
<dbReference type="GO" id="GO:0045197">
    <property type="term" value="P:establishment or maintenance of epithelial cell apical/basal polarity"/>
    <property type="evidence" value="ECO:0007669"/>
    <property type="project" value="TreeGrafter"/>
</dbReference>
<feature type="region of interest" description="Disordered" evidence="7">
    <location>
        <begin position="147"/>
        <end position="166"/>
    </location>
</feature>
<feature type="domain" description="EGF-like" evidence="9">
    <location>
        <begin position="62"/>
        <end position="104"/>
    </location>
</feature>
<dbReference type="SUPFAM" id="SSF57196">
    <property type="entry name" value="EGF/Laminin"/>
    <property type="match status" value="3"/>
</dbReference>
<feature type="disulfide bond" evidence="6">
    <location>
        <begin position="131"/>
        <end position="140"/>
    </location>
</feature>
<dbReference type="SMART" id="SM00181">
    <property type="entry name" value="EGF"/>
    <property type="match status" value="3"/>
</dbReference>
<comment type="caution">
    <text evidence="10">The sequence shown here is derived from an EMBL/GenBank/DDBJ whole genome shotgun (WGS) entry which is preliminary data.</text>
</comment>
<dbReference type="GO" id="GO:0032991">
    <property type="term" value="C:protein-containing complex"/>
    <property type="evidence" value="ECO:0007669"/>
    <property type="project" value="TreeGrafter"/>
</dbReference>
<dbReference type="Pfam" id="PF00008">
    <property type="entry name" value="EGF"/>
    <property type="match status" value="1"/>
</dbReference>
<dbReference type="OrthoDB" id="6099597at2759"/>
<accession>A0A2T7NWC7</accession>
<dbReference type="Proteomes" id="UP000245119">
    <property type="component" value="Linkage Group LG8"/>
</dbReference>